<evidence type="ECO:0000256" key="1">
    <source>
        <dbReference type="SAM" id="MobiDB-lite"/>
    </source>
</evidence>
<dbReference type="Gene3D" id="3.10.20.90">
    <property type="entry name" value="Phosphatidylinositol 3-kinase Catalytic Subunit, Chain A, domain 1"/>
    <property type="match status" value="1"/>
</dbReference>
<evidence type="ECO:0000259" key="2">
    <source>
        <dbReference type="PROSITE" id="PS51745"/>
    </source>
</evidence>
<evidence type="ECO:0000313" key="4">
    <source>
        <dbReference type="Proteomes" id="UP000663861"/>
    </source>
</evidence>
<comment type="caution">
    <text evidence="3">The sequence shown here is derived from an EMBL/GenBank/DDBJ whole genome shotgun (WGS) entry which is preliminary data.</text>
</comment>
<protein>
    <recommendedName>
        <fullName evidence="2">PB1 domain-containing protein</fullName>
    </recommendedName>
</protein>
<dbReference type="InterPro" id="IPR000270">
    <property type="entry name" value="PB1_dom"/>
</dbReference>
<dbReference type="EMBL" id="CAJMWY010000453">
    <property type="protein sequence ID" value="CAE6434552.1"/>
    <property type="molecule type" value="Genomic_DNA"/>
</dbReference>
<feature type="region of interest" description="Disordered" evidence="1">
    <location>
        <begin position="337"/>
        <end position="356"/>
    </location>
</feature>
<feature type="region of interest" description="Disordered" evidence="1">
    <location>
        <begin position="618"/>
        <end position="643"/>
    </location>
</feature>
<gene>
    <name evidence="3" type="ORF">RDB_LOCUS30350</name>
</gene>
<dbReference type="Proteomes" id="UP000663861">
    <property type="component" value="Unassembled WGS sequence"/>
</dbReference>
<feature type="region of interest" description="Disordered" evidence="1">
    <location>
        <begin position="404"/>
        <end position="425"/>
    </location>
</feature>
<dbReference type="PROSITE" id="PS51745">
    <property type="entry name" value="PB1"/>
    <property type="match status" value="1"/>
</dbReference>
<organism evidence="3 4">
    <name type="scientific">Rhizoctonia solani</name>
    <dbReference type="NCBI Taxonomy" id="456999"/>
    <lineage>
        <taxon>Eukaryota</taxon>
        <taxon>Fungi</taxon>
        <taxon>Dikarya</taxon>
        <taxon>Basidiomycota</taxon>
        <taxon>Agaricomycotina</taxon>
        <taxon>Agaricomycetes</taxon>
        <taxon>Cantharellales</taxon>
        <taxon>Ceratobasidiaceae</taxon>
        <taxon>Rhizoctonia</taxon>
    </lineage>
</organism>
<feature type="region of interest" description="Disordered" evidence="1">
    <location>
        <begin position="99"/>
        <end position="133"/>
    </location>
</feature>
<dbReference type="Pfam" id="PF00564">
    <property type="entry name" value="PB1"/>
    <property type="match status" value="1"/>
</dbReference>
<feature type="region of interest" description="Disordered" evidence="1">
    <location>
        <begin position="484"/>
        <end position="516"/>
    </location>
</feature>
<reference evidence="3" key="1">
    <citation type="submission" date="2021-01" db="EMBL/GenBank/DDBJ databases">
        <authorList>
            <person name="Kaushik A."/>
        </authorList>
    </citation>
    <scope>NUCLEOTIDE SEQUENCE</scope>
    <source>
        <strain evidence="3">AG4-RS23</strain>
    </source>
</reference>
<feature type="compositionally biased region" description="Basic and acidic residues" evidence="1">
    <location>
        <begin position="626"/>
        <end position="643"/>
    </location>
</feature>
<feature type="compositionally biased region" description="Low complexity" evidence="1">
    <location>
        <begin position="337"/>
        <end position="350"/>
    </location>
</feature>
<accession>A0A8H2XRE5</accession>
<name>A0A8H2XRE5_9AGAM</name>
<feature type="region of interest" description="Disordered" evidence="1">
    <location>
        <begin position="214"/>
        <end position="236"/>
    </location>
</feature>
<dbReference type="SMART" id="SM00666">
    <property type="entry name" value="PB1"/>
    <property type="match status" value="1"/>
</dbReference>
<evidence type="ECO:0000313" key="3">
    <source>
        <dbReference type="EMBL" id="CAE6434552.1"/>
    </source>
</evidence>
<feature type="region of interest" description="Disordered" evidence="1">
    <location>
        <begin position="551"/>
        <end position="577"/>
    </location>
</feature>
<sequence>MATLKLTHNGMTRRIQFPDEHPSWTDVSLRVEQLYHIPAKEVALSYVDPDGDTMYISTNDELFDMFHTVTSSNSVHRFTVHDMRANQNKSPDDFEHVAAAADDDSSSSSSSVSSGGKTPQIPPNFAESKSTRSGFGSSAGMGFGFAPFEMMFGQAATAASVKSPSQGHISPIPSGSELGAMAAEAGQPRSQYGRSVASSVTGHGDYGHPAIHIQGPSTDNESVTTEQEHAEPEPLHHPTPALYQDVASFLHALSDAVASHPAVSTNLSHMFHNAHTGVYWNEEPHPPEMQQAAAHHLLGAFNSLLHTLLPPPPPRTPTQAPVTPAYTAAQFELPPSVAAPSTAAPSTVAPDETPVPSRLNTPSVANVPLVASPAMTATSLHTASTIGPGIRPVLDMARADRASVRSDTDAGSVVSGSGMGSPIRGTGPAWRFAGRSGGQAPNQWGRGPLNVNTGAMIPANPPEPAKYVESRVKLEHMKEMYKQTKEEYRREREERKREREAKKQQNLITAPPEPAYTPAHGDIAPPEPAYTPAHGDMFDKLNEALAQVPSRAGLGHDSTARKSLVPPAPKSVADSVETNVRTRQQLNNWLVEQLADMGFSAATHPQVSRMVRDATRPYANNRYGIQRRDASPGEPHGSRRDEAVCEQCRVGQRKRVVGGLVDPVDAYWKREQVNPPGLSTYHLPNDT</sequence>
<dbReference type="InterPro" id="IPR053793">
    <property type="entry name" value="PB1-like"/>
</dbReference>
<feature type="domain" description="PB1" evidence="2">
    <location>
        <begin position="1"/>
        <end position="83"/>
    </location>
</feature>
<dbReference type="AlphaFoldDB" id="A0A8H2XRE5"/>
<feature type="compositionally biased region" description="Basic and acidic residues" evidence="1">
    <location>
        <begin position="484"/>
        <end position="503"/>
    </location>
</feature>
<feature type="compositionally biased region" description="Polar residues" evidence="1">
    <location>
        <begin position="215"/>
        <end position="225"/>
    </location>
</feature>
<feature type="compositionally biased region" description="Basic and acidic residues" evidence="1">
    <location>
        <begin position="226"/>
        <end position="236"/>
    </location>
</feature>
<dbReference type="SUPFAM" id="SSF54277">
    <property type="entry name" value="CAD &amp; PB1 domains"/>
    <property type="match status" value="1"/>
</dbReference>
<proteinExistence type="predicted"/>